<dbReference type="EMBL" id="JACCAS010000001">
    <property type="protein sequence ID" value="NYH21413.1"/>
    <property type="molecule type" value="Genomic_DNA"/>
</dbReference>
<keyword evidence="2" id="KW-1185">Reference proteome</keyword>
<dbReference type="Proteomes" id="UP000540929">
    <property type="component" value="Unassembled WGS sequence"/>
</dbReference>
<dbReference type="AlphaFoldDB" id="A0A7Y9WKG4"/>
<protein>
    <submittedName>
        <fullName evidence="1">Uncharacterized protein</fullName>
    </submittedName>
</protein>
<evidence type="ECO:0000313" key="2">
    <source>
        <dbReference type="Proteomes" id="UP000540929"/>
    </source>
</evidence>
<gene>
    <name evidence="1" type="ORF">GGD40_000892</name>
</gene>
<organism evidence="1 2">
    <name type="scientific">Paraburkholderia bryophila</name>
    <dbReference type="NCBI Taxonomy" id="420952"/>
    <lineage>
        <taxon>Bacteria</taxon>
        <taxon>Pseudomonadati</taxon>
        <taxon>Pseudomonadota</taxon>
        <taxon>Betaproteobacteria</taxon>
        <taxon>Burkholderiales</taxon>
        <taxon>Burkholderiaceae</taxon>
        <taxon>Paraburkholderia</taxon>
    </lineage>
</organism>
<proteinExistence type="predicted"/>
<sequence>MTQRKTSLTVELPTPEAADLAVQAAKEGISTPELLGYHVLKSAYGYSHPLVLAFEARPKKGHEGTK</sequence>
<evidence type="ECO:0000313" key="1">
    <source>
        <dbReference type="EMBL" id="NYH21413.1"/>
    </source>
</evidence>
<accession>A0A7Y9WKG4</accession>
<name>A0A7Y9WKG4_9BURK</name>
<reference evidence="1 2" key="1">
    <citation type="submission" date="2020-07" db="EMBL/GenBank/DDBJ databases">
        <title>Exploring microbial biodiversity for novel pathways involved in the catabolism of aromatic compounds derived from lignin.</title>
        <authorList>
            <person name="Elkins J."/>
        </authorList>
    </citation>
    <scope>NUCLEOTIDE SEQUENCE [LARGE SCALE GENOMIC DNA]</scope>
    <source>
        <strain evidence="1 2">H2C3C</strain>
    </source>
</reference>
<comment type="caution">
    <text evidence="1">The sequence shown here is derived from an EMBL/GenBank/DDBJ whole genome shotgun (WGS) entry which is preliminary data.</text>
</comment>